<name>A0A0F9U307_9ZZZZ</name>
<evidence type="ECO:0000256" key="1">
    <source>
        <dbReference type="ARBA" id="ARBA00010759"/>
    </source>
</evidence>
<gene>
    <name evidence="2" type="ORF">LCGC14_0256840</name>
</gene>
<dbReference type="Pfam" id="PF01327">
    <property type="entry name" value="Pep_deformylase"/>
    <property type="match status" value="1"/>
</dbReference>
<dbReference type="InterPro" id="IPR036821">
    <property type="entry name" value="Peptide_deformylase_sf"/>
</dbReference>
<dbReference type="PRINTS" id="PR01576">
    <property type="entry name" value="PDEFORMYLASE"/>
</dbReference>
<dbReference type="InterPro" id="IPR023635">
    <property type="entry name" value="Peptide_deformylase"/>
</dbReference>
<comment type="similarity">
    <text evidence="1">Belongs to the polypeptide deformylase family.</text>
</comment>
<organism evidence="2">
    <name type="scientific">marine sediment metagenome</name>
    <dbReference type="NCBI Taxonomy" id="412755"/>
    <lineage>
        <taxon>unclassified sequences</taxon>
        <taxon>metagenomes</taxon>
        <taxon>ecological metagenomes</taxon>
    </lineage>
</organism>
<proteinExistence type="inferred from homology"/>
<accession>A0A0F9U307</accession>
<dbReference type="HAMAP" id="MF_00163">
    <property type="entry name" value="Pep_deformylase"/>
    <property type="match status" value="1"/>
</dbReference>
<dbReference type="NCBIfam" id="NF001159">
    <property type="entry name" value="PRK00150.1-3"/>
    <property type="match status" value="1"/>
</dbReference>
<sequence length="164" mass="19057">MAILEIKKYPDPILRKKAQPVEKITDEIEKLKKDMVETMIKNEGVGLAATQVGQLKRIIIIQTEKDPLELINPKIIKRSKKTEITEEGCLSFPGLRLKIKRAKEVEISARDKVGLEVQISAQGLQARVFQHEIDHLDGRLFIDRLSFFQRLRIRKELKELMKRF</sequence>
<dbReference type="CDD" id="cd00487">
    <property type="entry name" value="Pep_deformylase"/>
    <property type="match status" value="1"/>
</dbReference>
<dbReference type="PANTHER" id="PTHR10458:SF22">
    <property type="entry name" value="PEPTIDE DEFORMYLASE"/>
    <property type="match status" value="1"/>
</dbReference>
<dbReference type="EMBL" id="LAZR01000136">
    <property type="protein sequence ID" value="KKN87635.1"/>
    <property type="molecule type" value="Genomic_DNA"/>
</dbReference>
<evidence type="ECO:0008006" key="3">
    <source>
        <dbReference type="Google" id="ProtNLM"/>
    </source>
</evidence>
<dbReference type="SUPFAM" id="SSF56420">
    <property type="entry name" value="Peptide deformylase"/>
    <property type="match status" value="1"/>
</dbReference>
<protein>
    <recommendedName>
        <fullName evidence="3">Peptide deformylase</fullName>
    </recommendedName>
</protein>
<dbReference type="PANTHER" id="PTHR10458">
    <property type="entry name" value="PEPTIDE DEFORMYLASE"/>
    <property type="match status" value="1"/>
</dbReference>
<evidence type="ECO:0000313" key="2">
    <source>
        <dbReference type="EMBL" id="KKN87635.1"/>
    </source>
</evidence>
<dbReference type="PIRSF" id="PIRSF004749">
    <property type="entry name" value="Pep_def"/>
    <property type="match status" value="1"/>
</dbReference>
<dbReference type="NCBIfam" id="TIGR00079">
    <property type="entry name" value="pept_deformyl"/>
    <property type="match status" value="1"/>
</dbReference>
<dbReference type="GO" id="GO:0042586">
    <property type="term" value="F:peptide deformylase activity"/>
    <property type="evidence" value="ECO:0007669"/>
    <property type="project" value="InterPro"/>
</dbReference>
<dbReference type="Gene3D" id="3.90.45.10">
    <property type="entry name" value="Peptide deformylase"/>
    <property type="match status" value="1"/>
</dbReference>
<dbReference type="AlphaFoldDB" id="A0A0F9U307"/>
<reference evidence="2" key="1">
    <citation type="journal article" date="2015" name="Nature">
        <title>Complex archaea that bridge the gap between prokaryotes and eukaryotes.</title>
        <authorList>
            <person name="Spang A."/>
            <person name="Saw J.H."/>
            <person name="Jorgensen S.L."/>
            <person name="Zaremba-Niedzwiedzka K."/>
            <person name="Martijn J."/>
            <person name="Lind A.E."/>
            <person name="van Eijk R."/>
            <person name="Schleper C."/>
            <person name="Guy L."/>
            <person name="Ettema T.J."/>
        </authorList>
    </citation>
    <scope>NUCLEOTIDE SEQUENCE</scope>
</reference>
<comment type="caution">
    <text evidence="2">The sequence shown here is derived from an EMBL/GenBank/DDBJ whole genome shotgun (WGS) entry which is preliminary data.</text>
</comment>